<reference evidence="2" key="1">
    <citation type="journal article" date="2018" name="DNA Res.">
        <title>Multiple hybrid de novo genome assembly of finger millet, an orphan allotetraploid crop.</title>
        <authorList>
            <person name="Hatakeyama M."/>
            <person name="Aluri S."/>
            <person name="Balachadran M.T."/>
            <person name="Sivarajan S.R."/>
            <person name="Patrignani A."/>
            <person name="Gruter S."/>
            <person name="Poveda L."/>
            <person name="Shimizu-Inatsugi R."/>
            <person name="Baeten J."/>
            <person name="Francoijs K.J."/>
            <person name="Nataraja K.N."/>
            <person name="Reddy Y.A.N."/>
            <person name="Phadnis S."/>
            <person name="Ravikumar R.L."/>
            <person name="Schlapbach R."/>
            <person name="Sreeman S.M."/>
            <person name="Shimizu K.K."/>
        </authorList>
    </citation>
    <scope>NUCLEOTIDE SEQUENCE</scope>
</reference>
<comment type="caution">
    <text evidence="2">The sequence shown here is derived from an EMBL/GenBank/DDBJ whole genome shotgun (WGS) entry which is preliminary data.</text>
</comment>
<proteinExistence type="predicted"/>
<name>A0AAV5BK45_ELECO</name>
<dbReference type="EMBL" id="BQKI01000001">
    <property type="protein sequence ID" value="GJM86698.1"/>
    <property type="molecule type" value="Genomic_DNA"/>
</dbReference>
<keyword evidence="3" id="KW-1185">Reference proteome</keyword>
<feature type="region of interest" description="Disordered" evidence="1">
    <location>
        <begin position="25"/>
        <end position="54"/>
    </location>
</feature>
<dbReference type="AlphaFoldDB" id="A0AAV5BK45"/>
<evidence type="ECO:0000313" key="3">
    <source>
        <dbReference type="Proteomes" id="UP001054889"/>
    </source>
</evidence>
<evidence type="ECO:0000313" key="2">
    <source>
        <dbReference type="EMBL" id="GJM86698.1"/>
    </source>
</evidence>
<sequence>MEDCTINDDLRAQGLQGDDVDDIAGGGGAELLPGASASTPVDVEDGSPTASTTKKARCFRATTSDV</sequence>
<accession>A0AAV5BK45</accession>
<organism evidence="2 3">
    <name type="scientific">Eleusine coracana subsp. coracana</name>
    <dbReference type="NCBI Taxonomy" id="191504"/>
    <lineage>
        <taxon>Eukaryota</taxon>
        <taxon>Viridiplantae</taxon>
        <taxon>Streptophyta</taxon>
        <taxon>Embryophyta</taxon>
        <taxon>Tracheophyta</taxon>
        <taxon>Spermatophyta</taxon>
        <taxon>Magnoliopsida</taxon>
        <taxon>Liliopsida</taxon>
        <taxon>Poales</taxon>
        <taxon>Poaceae</taxon>
        <taxon>PACMAD clade</taxon>
        <taxon>Chloridoideae</taxon>
        <taxon>Cynodonteae</taxon>
        <taxon>Eleusininae</taxon>
        <taxon>Eleusine</taxon>
    </lineage>
</organism>
<evidence type="ECO:0000256" key="1">
    <source>
        <dbReference type="SAM" id="MobiDB-lite"/>
    </source>
</evidence>
<gene>
    <name evidence="2" type="primary">ga02582</name>
    <name evidence="2" type="ORF">PR202_ga02582</name>
</gene>
<protein>
    <submittedName>
        <fullName evidence="2">Uncharacterized protein</fullName>
    </submittedName>
</protein>
<reference evidence="2" key="2">
    <citation type="submission" date="2021-12" db="EMBL/GenBank/DDBJ databases">
        <title>Resequencing data analysis of finger millet.</title>
        <authorList>
            <person name="Hatakeyama M."/>
            <person name="Aluri S."/>
            <person name="Balachadran M.T."/>
            <person name="Sivarajan S.R."/>
            <person name="Poveda L."/>
            <person name="Shimizu-Inatsugi R."/>
            <person name="Schlapbach R."/>
            <person name="Sreeman S.M."/>
            <person name="Shimizu K.K."/>
        </authorList>
    </citation>
    <scope>NUCLEOTIDE SEQUENCE</scope>
</reference>
<dbReference type="Proteomes" id="UP001054889">
    <property type="component" value="Unassembled WGS sequence"/>
</dbReference>